<dbReference type="Pfam" id="PF04438">
    <property type="entry name" value="zf-HIT"/>
    <property type="match status" value="1"/>
</dbReference>
<dbReference type="EMBL" id="JADFTS010000002">
    <property type="protein sequence ID" value="KAF9619809.1"/>
    <property type="molecule type" value="Genomic_DNA"/>
</dbReference>
<keyword evidence="4" id="KW-1185">Reference proteome</keyword>
<dbReference type="SMART" id="SM01406">
    <property type="entry name" value="PAPA-1"/>
    <property type="match status" value="1"/>
</dbReference>
<dbReference type="InterPro" id="IPR007529">
    <property type="entry name" value="Znf_HIT"/>
</dbReference>
<dbReference type="PANTHER" id="PTHR21561:SF25">
    <property type="entry name" value="OS03G0811500 PROTEIN"/>
    <property type="match status" value="1"/>
</dbReference>
<comment type="caution">
    <text evidence="3">The sequence shown here is derived from an EMBL/GenBank/DDBJ whole genome shotgun (WGS) entry which is preliminary data.</text>
</comment>
<dbReference type="InterPro" id="IPR029523">
    <property type="entry name" value="INO80B/Ies2"/>
</dbReference>
<dbReference type="GO" id="GO:0006338">
    <property type="term" value="P:chromatin remodeling"/>
    <property type="evidence" value="ECO:0007669"/>
    <property type="project" value="InterPro"/>
</dbReference>
<feature type="compositionally biased region" description="Basic residues" evidence="1">
    <location>
        <begin position="14"/>
        <end position="24"/>
    </location>
</feature>
<feature type="compositionally biased region" description="Basic and acidic residues" evidence="1">
    <location>
        <begin position="477"/>
        <end position="491"/>
    </location>
</feature>
<feature type="compositionally biased region" description="Basic and acidic residues" evidence="1">
    <location>
        <begin position="238"/>
        <end position="250"/>
    </location>
</feature>
<dbReference type="OrthoDB" id="2021186at2759"/>
<dbReference type="InterPro" id="IPR006880">
    <property type="entry name" value="INO80B_C"/>
</dbReference>
<dbReference type="CDD" id="cd23021">
    <property type="entry name" value="zf-HIT_IN80B"/>
    <property type="match status" value="1"/>
</dbReference>
<feature type="compositionally biased region" description="Polar residues" evidence="1">
    <location>
        <begin position="128"/>
        <end position="147"/>
    </location>
</feature>
<feature type="compositionally biased region" description="Polar residues" evidence="1">
    <location>
        <begin position="44"/>
        <end position="62"/>
    </location>
</feature>
<dbReference type="GO" id="GO:0031011">
    <property type="term" value="C:Ino80 complex"/>
    <property type="evidence" value="ECO:0007669"/>
    <property type="project" value="InterPro"/>
</dbReference>
<accession>A0A835MAI0</accession>
<feature type="region of interest" description="Disordered" evidence="1">
    <location>
        <begin position="238"/>
        <end position="283"/>
    </location>
</feature>
<feature type="compositionally biased region" description="Basic and acidic residues" evidence="1">
    <location>
        <begin position="374"/>
        <end position="395"/>
    </location>
</feature>
<evidence type="ECO:0000259" key="2">
    <source>
        <dbReference type="SMART" id="SM01406"/>
    </source>
</evidence>
<sequence length="585" mass="64344">MEGFGVSAFDAVGVRKKRSNTSRRPRPDSQALIDGPDISPPSSTPASENVSKVSSDENNGYGKSSRRKEYNLNDVEGESFRRKSRKDDSRVGGFDGSHNGNSRGINEHGRGGSNFTRSSEGALAPANWKSTSKVSESNLQSSQNSGHSALVTDGLGNENKLRKVKLKVGGVTRTIHPKPSSDVGDSSLKSSRLSDISRPRPKLILQDNSDDDQSPPGKKAGLQGVPWKDFSRCGYGLGKKDDTASAKMPEESVSGKQIDKIEPVRKSKRVPKPRVLDGGIGDGEEDAEIRYLEKFKTPKFSADHAVEDEDDSKRKRRISSVSKSRLVDGVYDEDVGYNSSRSGRDGKRKSRSDKLIEDTDYVGEEELGSDVESEIQRKKQKKESLDSLVEGKKEASLTTRQRAMQSGRDTTTGSGGSLIEFPDGLPPAPSRKQKEKLSEVEQQLKKAEAAQRRRMQVEKANRESEAEAIRKILGQDSSRKKREDKLKKRRDEIAQEKAANALTLPPNTIRWVMSPTGTVVTFPQDIGLPTIFCSKPCSYPPPREKCAGPSCTNAYKYRDSKSKLPLCSLQCYKAVNDQMQPVSTC</sequence>
<dbReference type="Proteomes" id="UP000631114">
    <property type="component" value="Unassembled WGS sequence"/>
</dbReference>
<gene>
    <name evidence="3" type="ORF">IFM89_009560</name>
</gene>
<evidence type="ECO:0000313" key="3">
    <source>
        <dbReference type="EMBL" id="KAF9619809.1"/>
    </source>
</evidence>
<dbReference type="PANTHER" id="PTHR21561">
    <property type="entry name" value="INO80 COMPLEX SUBUNIT B"/>
    <property type="match status" value="1"/>
</dbReference>
<organism evidence="3 4">
    <name type="scientific">Coptis chinensis</name>
    <dbReference type="NCBI Taxonomy" id="261450"/>
    <lineage>
        <taxon>Eukaryota</taxon>
        <taxon>Viridiplantae</taxon>
        <taxon>Streptophyta</taxon>
        <taxon>Embryophyta</taxon>
        <taxon>Tracheophyta</taxon>
        <taxon>Spermatophyta</taxon>
        <taxon>Magnoliopsida</taxon>
        <taxon>Ranunculales</taxon>
        <taxon>Ranunculaceae</taxon>
        <taxon>Coptidoideae</taxon>
        <taxon>Coptis</taxon>
    </lineage>
</organism>
<dbReference type="Pfam" id="PF04795">
    <property type="entry name" value="PAPA-1"/>
    <property type="match status" value="1"/>
</dbReference>
<feature type="compositionally biased region" description="Basic and acidic residues" evidence="1">
    <location>
        <begin position="78"/>
        <end position="90"/>
    </location>
</feature>
<feature type="region of interest" description="Disordered" evidence="1">
    <location>
        <begin position="300"/>
        <end position="491"/>
    </location>
</feature>
<reference evidence="3 4" key="1">
    <citation type="submission" date="2020-10" db="EMBL/GenBank/DDBJ databases">
        <title>The Coptis chinensis genome and diversification of protoberbering-type alkaloids.</title>
        <authorList>
            <person name="Wang B."/>
            <person name="Shu S."/>
            <person name="Song C."/>
            <person name="Liu Y."/>
        </authorList>
    </citation>
    <scope>NUCLEOTIDE SEQUENCE [LARGE SCALE GENOMIC DNA]</scope>
    <source>
        <strain evidence="3">HL-2020</strain>
        <tissue evidence="3">Leaf</tissue>
    </source>
</reference>
<evidence type="ECO:0000256" key="1">
    <source>
        <dbReference type="SAM" id="MobiDB-lite"/>
    </source>
</evidence>
<evidence type="ECO:0000313" key="4">
    <source>
        <dbReference type="Proteomes" id="UP000631114"/>
    </source>
</evidence>
<name>A0A835MAI0_9MAGN</name>
<feature type="compositionally biased region" description="Low complexity" evidence="1">
    <location>
        <begin position="167"/>
        <end position="196"/>
    </location>
</feature>
<feature type="region of interest" description="Disordered" evidence="1">
    <location>
        <begin position="1"/>
        <end position="225"/>
    </location>
</feature>
<feature type="compositionally biased region" description="Basic and acidic residues" evidence="1">
    <location>
        <begin position="435"/>
        <end position="470"/>
    </location>
</feature>
<protein>
    <recommendedName>
        <fullName evidence="2">INO80 complex subunit B-like conserved region domain-containing protein</fullName>
    </recommendedName>
</protein>
<feature type="domain" description="INO80 complex subunit B-like conserved region" evidence="2">
    <location>
        <begin position="441"/>
        <end position="526"/>
    </location>
</feature>
<proteinExistence type="predicted"/>
<dbReference type="AlphaFoldDB" id="A0A835MAI0"/>
<feature type="compositionally biased region" description="Acidic residues" evidence="1">
    <location>
        <begin position="358"/>
        <end position="373"/>
    </location>
</feature>